<proteinExistence type="predicted"/>
<gene>
    <name evidence="2" type="ORF">FRACYDRAFT_256568</name>
</gene>
<feature type="region of interest" description="Disordered" evidence="1">
    <location>
        <begin position="1"/>
        <end position="59"/>
    </location>
</feature>
<evidence type="ECO:0000256" key="1">
    <source>
        <dbReference type="SAM" id="MobiDB-lite"/>
    </source>
</evidence>
<reference evidence="2 3" key="1">
    <citation type="submission" date="2016-09" db="EMBL/GenBank/DDBJ databases">
        <title>Extensive genetic diversity and differential bi-allelic expression allows diatom success in the polar Southern Ocean.</title>
        <authorList>
            <consortium name="DOE Joint Genome Institute"/>
            <person name="Mock T."/>
            <person name="Otillar R.P."/>
            <person name="Strauss J."/>
            <person name="Dupont C."/>
            <person name="Frickenhaus S."/>
            <person name="Maumus F."/>
            <person name="Mcmullan M."/>
            <person name="Sanges R."/>
            <person name="Schmutz J."/>
            <person name="Toseland A."/>
            <person name="Valas R."/>
            <person name="Veluchamy A."/>
            <person name="Ward B.J."/>
            <person name="Allen A."/>
            <person name="Barry K."/>
            <person name="Falciatore A."/>
            <person name="Ferrante M."/>
            <person name="Fortunato A.E."/>
            <person name="Gloeckner G."/>
            <person name="Gruber A."/>
            <person name="Hipkin R."/>
            <person name="Janech M."/>
            <person name="Kroth P."/>
            <person name="Leese F."/>
            <person name="Lindquist E."/>
            <person name="Lyon B.R."/>
            <person name="Martin J."/>
            <person name="Mayer C."/>
            <person name="Parker M."/>
            <person name="Quesneville H."/>
            <person name="Raymond J."/>
            <person name="Uhlig C."/>
            <person name="Valentin K.U."/>
            <person name="Worden A.Z."/>
            <person name="Armbrust E.V."/>
            <person name="Bowler C."/>
            <person name="Green B."/>
            <person name="Moulton V."/>
            <person name="Van Oosterhout C."/>
            <person name="Grigoriev I."/>
        </authorList>
    </citation>
    <scope>NUCLEOTIDE SEQUENCE [LARGE SCALE GENOMIC DNA]</scope>
    <source>
        <strain evidence="2 3">CCMP1102</strain>
    </source>
</reference>
<evidence type="ECO:0000313" key="2">
    <source>
        <dbReference type="EMBL" id="OEU06055.1"/>
    </source>
</evidence>
<dbReference type="Proteomes" id="UP000095751">
    <property type="component" value="Unassembled WGS sequence"/>
</dbReference>
<sequence length="182" mass="20689">MIRRAPTRPPPPIRGGGGGGGGTARSGRRRIEFGRGSATVVTPQPPTVRCYSPSSKKKPPEEYLRCNQGIWFQACNIHDDPIHYGEWVNQQNGSGMVESTNGSDPTLAICISLYEEEWEWVNYRTDPIYIPGGMGESTIERTDPIDTIRTGGIDDEFDQIWEKDEEQRRQHAQFETWYWELD</sequence>
<dbReference type="KEGG" id="fcy:FRACYDRAFT_256568"/>
<dbReference type="EMBL" id="KV784430">
    <property type="protein sequence ID" value="OEU06055.1"/>
    <property type="molecule type" value="Genomic_DNA"/>
</dbReference>
<evidence type="ECO:0000313" key="3">
    <source>
        <dbReference type="Proteomes" id="UP000095751"/>
    </source>
</evidence>
<keyword evidence="3" id="KW-1185">Reference proteome</keyword>
<organism evidence="2 3">
    <name type="scientific">Fragilariopsis cylindrus CCMP1102</name>
    <dbReference type="NCBI Taxonomy" id="635003"/>
    <lineage>
        <taxon>Eukaryota</taxon>
        <taxon>Sar</taxon>
        <taxon>Stramenopiles</taxon>
        <taxon>Ochrophyta</taxon>
        <taxon>Bacillariophyta</taxon>
        <taxon>Bacillariophyceae</taxon>
        <taxon>Bacillariophycidae</taxon>
        <taxon>Bacillariales</taxon>
        <taxon>Bacillariaceae</taxon>
        <taxon>Fragilariopsis</taxon>
    </lineage>
</organism>
<dbReference type="InParanoid" id="A0A1E7EJJ4"/>
<dbReference type="AlphaFoldDB" id="A0A1E7EJJ4"/>
<protein>
    <submittedName>
        <fullName evidence="2">Uncharacterized protein</fullName>
    </submittedName>
</protein>
<accession>A0A1E7EJJ4</accession>
<name>A0A1E7EJJ4_9STRA</name>
<feature type="compositionally biased region" description="Gly residues" evidence="1">
    <location>
        <begin position="14"/>
        <end position="24"/>
    </location>
</feature>